<dbReference type="GO" id="GO:0005634">
    <property type="term" value="C:nucleus"/>
    <property type="evidence" value="ECO:0007669"/>
    <property type="project" value="InterPro"/>
</dbReference>
<dbReference type="OrthoDB" id="25872at2759"/>
<gene>
    <name evidence="2" type="ORF">EG68_11812</name>
</gene>
<protein>
    <recommendedName>
        <fullName evidence="1">TAP-C domain-containing protein</fullName>
    </recommendedName>
</protein>
<dbReference type="CDD" id="cd14342">
    <property type="entry name" value="UBA_TAP-C"/>
    <property type="match status" value="1"/>
</dbReference>
<evidence type="ECO:0000313" key="2">
    <source>
        <dbReference type="EMBL" id="KAF7233750.1"/>
    </source>
</evidence>
<proteinExistence type="predicted"/>
<accession>A0A8S9YGH6</accession>
<dbReference type="SMART" id="SM00804">
    <property type="entry name" value="TAP_C"/>
    <property type="match status" value="1"/>
</dbReference>
<dbReference type="SUPFAM" id="SSF46934">
    <property type="entry name" value="UBA-like"/>
    <property type="match status" value="1"/>
</dbReference>
<sequence length="489" mass="54027">MLIGFCYHSIFAFGPRSSEKCCSSVPVVMLVPRSLSSNLWKTCLLSPFKCTTKFECVMGKRRGWHSGEREVKFDVPDDENTCVATASLSKRLRRQRRKLLRKHAKQQFDTACGDLLIKMSEPNSEQISLPLSIQTCTDPDTLTLLSSLVNAYLDTFDLKETRTALAKFYCDGAYLTLQFAPHLSNSGLLSSGGKKIKFKTPYASSAYEPFACNIIPGALPLPSWAWAQMSTAVAALPKSKRPNEKLEKCEKHRLKALRTDQAWHIKRLEIVTRSASAATNNRLSNVPFSPLARSAARGKAEIMGLLVRLPDLVHLKVDECCCLDVVLSESTAICFRYSCLGAEPVTATDEELSAMIDDPILSVDSLGSFFIRAVHRLLLVYPNSDGGIIQEDVCFTPAPQSLIQQYASVITNAISERLSLRNTSAQLGTTDHSKDALVKHFSTLTKMNAAYSLQCLSECGFDLQTALDSFHRVLNANLLPPDAFIDLPS</sequence>
<name>A0A8S9YGH6_9TREM</name>
<feature type="domain" description="TAP-C" evidence="1">
    <location>
        <begin position="432"/>
        <end position="487"/>
    </location>
</feature>
<evidence type="ECO:0000313" key="3">
    <source>
        <dbReference type="Proteomes" id="UP000822476"/>
    </source>
</evidence>
<dbReference type="Pfam" id="PF03943">
    <property type="entry name" value="TAP_C"/>
    <property type="match status" value="1"/>
</dbReference>
<reference evidence="2" key="1">
    <citation type="submission" date="2019-07" db="EMBL/GenBank/DDBJ databases">
        <title>Annotation for the trematode Paragonimus miyazaki's.</title>
        <authorList>
            <person name="Choi Y.-J."/>
        </authorList>
    </citation>
    <scope>NUCLEOTIDE SEQUENCE</scope>
    <source>
        <strain evidence="2">Japan</strain>
    </source>
</reference>
<comment type="caution">
    <text evidence="2">The sequence shown here is derived from an EMBL/GenBank/DDBJ whole genome shotgun (WGS) entry which is preliminary data.</text>
</comment>
<evidence type="ECO:0000259" key="1">
    <source>
        <dbReference type="PROSITE" id="PS51281"/>
    </source>
</evidence>
<keyword evidence="3" id="KW-1185">Reference proteome</keyword>
<dbReference type="Proteomes" id="UP000822476">
    <property type="component" value="Unassembled WGS sequence"/>
</dbReference>
<organism evidence="2 3">
    <name type="scientific">Paragonimus skrjabini miyazakii</name>
    <dbReference type="NCBI Taxonomy" id="59628"/>
    <lineage>
        <taxon>Eukaryota</taxon>
        <taxon>Metazoa</taxon>
        <taxon>Spiralia</taxon>
        <taxon>Lophotrochozoa</taxon>
        <taxon>Platyhelminthes</taxon>
        <taxon>Trematoda</taxon>
        <taxon>Digenea</taxon>
        <taxon>Plagiorchiida</taxon>
        <taxon>Troglotremata</taxon>
        <taxon>Troglotrematidae</taxon>
        <taxon>Paragonimus</taxon>
    </lineage>
</organism>
<dbReference type="InterPro" id="IPR005637">
    <property type="entry name" value="TAP_C_dom"/>
</dbReference>
<dbReference type="GO" id="GO:0051028">
    <property type="term" value="P:mRNA transport"/>
    <property type="evidence" value="ECO:0007669"/>
    <property type="project" value="InterPro"/>
</dbReference>
<dbReference type="InterPro" id="IPR009060">
    <property type="entry name" value="UBA-like_sf"/>
</dbReference>
<dbReference type="Gene3D" id="1.10.8.10">
    <property type="entry name" value="DNA helicase RuvA subunit, C-terminal domain"/>
    <property type="match status" value="1"/>
</dbReference>
<dbReference type="AlphaFoldDB" id="A0A8S9YGH6"/>
<dbReference type="PROSITE" id="PS51281">
    <property type="entry name" value="TAP_C"/>
    <property type="match status" value="1"/>
</dbReference>
<dbReference type="EMBL" id="JTDE01020835">
    <property type="protein sequence ID" value="KAF7233750.1"/>
    <property type="molecule type" value="Genomic_DNA"/>
</dbReference>